<name>A0A4R0XMW4_9BURK</name>
<evidence type="ECO:0000313" key="1">
    <source>
        <dbReference type="EMBL" id="TCG08837.1"/>
    </source>
</evidence>
<dbReference type="AlphaFoldDB" id="A0A4R0XMW4"/>
<protein>
    <submittedName>
        <fullName evidence="1">Uncharacterized protein</fullName>
    </submittedName>
</protein>
<sequence length="89" mass="9568">MLIVRNGGTYIGSAGNLGVWLDGQKVAEIGAKERLAVYLEDGQHVVKTGPLQFRAFNYDSSALIVVPGKVGVYRIDMDSNGQTIQPSSE</sequence>
<proteinExistence type="predicted"/>
<evidence type="ECO:0000313" key="2">
    <source>
        <dbReference type="Proteomes" id="UP000294200"/>
    </source>
</evidence>
<dbReference type="EMBL" id="MWML01000024">
    <property type="protein sequence ID" value="TCG08837.1"/>
    <property type="molecule type" value="Genomic_DNA"/>
</dbReference>
<keyword evidence="2" id="KW-1185">Reference proteome</keyword>
<organism evidence="1 2">
    <name type="scientific">Paraburkholderia steynii</name>
    <dbReference type="NCBI Taxonomy" id="1245441"/>
    <lineage>
        <taxon>Bacteria</taxon>
        <taxon>Pseudomonadati</taxon>
        <taxon>Pseudomonadota</taxon>
        <taxon>Betaproteobacteria</taxon>
        <taxon>Burkholderiales</taxon>
        <taxon>Burkholderiaceae</taxon>
        <taxon>Paraburkholderia</taxon>
    </lineage>
</organism>
<dbReference type="Proteomes" id="UP000294200">
    <property type="component" value="Unassembled WGS sequence"/>
</dbReference>
<gene>
    <name evidence="1" type="ORF">BZM27_09305</name>
</gene>
<accession>A0A4R0XMW4</accession>
<reference evidence="1 2" key="1">
    <citation type="submission" date="2017-02" db="EMBL/GenBank/DDBJ databases">
        <title>Paraburkholderia sophoroidis sp. nov. and Paraburkholderia steynii sp. nov. rhizobial symbionts of the fynbos legume Hypocalyptus sophoroides.</title>
        <authorList>
            <person name="Steenkamp E.T."/>
            <person name="Beukes C.W."/>
            <person name="Van Zyl E."/>
            <person name="Avontuur J."/>
            <person name="Chan W.Y."/>
            <person name="Hassen A."/>
            <person name="Palmer M."/>
            <person name="Mthombeni L."/>
            <person name="Phalane F."/>
            <person name="Sereme K."/>
            <person name="Venter S.N."/>
        </authorList>
    </citation>
    <scope>NUCLEOTIDE SEQUENCE [LARGE SCALE GENOMIC DNA]</scope>
    <source>
        <strain evidence="1 2">HC1.1ba</strain>
    </source>
</reference>
<comment type="caution">
    <text evidence="1">The sequence shown here is derived from an EMBL/GenBank/DDBJ whole genome shotgun (WGS) entry which is preliminary data.</text>
</comment>